<reference evidence="3" key="1">
    <citation type="submission" date="2017-02" db="UniProtKB">
        <authorList>
            <consortium name="WormBaseParasite"/>
        </authorList>
    </citation>
    <scope>IDENTIFICATION</scope>
</reference>
<proteinExistence type="predicted"/>
<feature type="chain" id="PRO_5005891489" evidence="1">
    <location>
        <begin position="26"/>
        <end position="107"/>
    </location>
</feature>
<dbReference type="AlphaFoldDB" id="A0A0N4ZCI7"/>
<keyword evidence="1" id="KW-0732">Signal</keyword>
<keyword evidence="2" id="KW-1185">Reference proteome</keyword>
<name>A0A0N4ZCI7_PARTI</name>
<organism evidence="2 3">
    <name type="scientific">Parastrongyloides trichosuri</name>
    <name type="common">Possum-specific nematode worm</name>
    <dbReference type="NCBI Taxonomy" id="131310"/>
    <lineage>
        <taxon>Eukaryota</taxon>
        <taxon>Metazoa</taxon>
        <taxon>Ecdysozoa</taxon>
        <taxon>Nematoda</taxon>
        <taxon>Chromadorea</taxon>
        <taxon>Rhabditida</taxon>
        <taxon>Tylenchina</taxon>
        <taxon>Panagrolaimomorpha</taxon>
        <taxon>Strongyloidoidea</taxon>
        <taxon>Strongyloididae</taxon>
        <taxon>Parastrongyloides</taxon>
    </lineage>
</organism>
<protein>
    <submittedName>
        <fullName evidence="3">Uncharacterized protein</fullName>
    </submittedName>
</protein>
<feature type="signal peptide" evidence="1">
    <location>
        <begin position="1"/>
        <end position="25"/>
    </location>
</feature>
<dbReference type="Proteomes" id="UP000038045">
    <property type="component" value="Unplaced"/>
</dbReference>
<evidence type="ECO:0000256" key="1">
    <source>
        <dbReference type="SAM" id="SignalP"/>
    </source>
</evidence>
<evidence type="ECO:0000313" key="2">
    <source>
        <dbReference type="Proteomes" id="UP000038045"/>
    </source>
</evidence>
<dbReference type="WBParaSite" id="PTRK_0000524000.1">
    <property type="protein sequence ID" value="PTRK_0000524000.1"/>
    <property type="gene ID" value="PTRK_0000524000"/>
</dbReference>
<accession>A0A0N4ZCI7</accession>
<sequence length="107" mass="12378">MLIFKPSTLIFFCILSIYMPYHVEGFSFKRNFGINTYRNGEYLQTLPNQAFISYDLQDLGTSPSENSGTRTFGMRKKYDRNCFFSPVQCMISFGNTQPEAQIGWGKK</sequence>
<evidence type="ECO:0000313" key="3">
    <source>
        <dbReference type="WBParaSite" id="PTRK_0000524000.1"/>
    </source>
</evidence>